<reference evidence="2" key="1">
    <citation type="submission" date="2021-01" db="EMBL/GenBank/DDBJ databases">
        <authorList>
            <person name="Corre E."/>
            <person name="Pelletier E."/>
            <person name="Niang G."/>
            <person name="Scheremetjew M."/>
            <person name="Finn R."/>
            <person name="Kale V."/>
            <person name="Holt S."/>
            <person name="Cochrane G."/>
            <person name="Meng A."/>
            <person name="Brown T."/>
            <person name="Cohen L."/>
        </authorList>
    </citation>
    <scope>NUCLEOTIDE SEQUENCE</scope>
    <source>
        <strain evidence="2">UNC1205</strain>
    </source>
</reference>
<accession>A0A7S0YCR7</accession>
<dbReference type="AlphaFoldDB" id="A0A7S0YCR7"/>
<feature type="domain" description="SGNH hydrolase-type esterase" evidence="1">
    <location>
        <begin position="167"/>
        <end position="400"/>
    </location>
</feature>
<sequence>MNIEIPLRRKTRRDVLEDMRRKHAGFSVRSALLQAWMWCRTNVWEVLCLGRAYLVWACTHLDISRRNLLRMAPALVLLLASANFLLLRKDPFALPFCDANGVCHEKPDKPSPRTSYSAWNKEQYNLWWNYYEELQERVDKYAEKRQKLYDNEKYHTKDGKRTRPLILLGDSITEAWSGTGLGVPKFRADGVPEVLESVLTSSSLRLDPIVLGASGDQTQHLLYRLEHDHMRAAQLKTTSPEGEIVVSYDPSAIFVVMIGTNNLGSGELPGPTAKGILAVVDYLLTETANAGSRVMLFNVLPRGDGPKVLKKLCPPRCSDDEKQIPYSSFMPAVDNTNVAVAKGIQELSKTYPGRIKQVDCEEGFLNENFGKEKTNKKGDNYEVKKELMPDLLHPNAKGHEKLANCIKNYIHAIDAGNF</sequence>
<proteinExistence type="predicted"/>
<organism evidence="2">
    <name type="scientific">Pseudo-nitzschia delicatissima</name>
    <dbReference type="NCBI Taxonomy" id="44447"/>
    <lineage>
        <taxon>Eukaryota</taxon>
        <taxon>Sar</taxon>
        <taxon>Stramenopiles</taxon>
        <taxon>Ochrophyta</taxon>
        <taxon>Bacillariophyta</taxon>
        <taxon>Bacillariophyceae</taxon>
        <taxon>Bacillariophycidae</taxon>
        <taxon>Bacillariales</taxon>
        <taxon>Bacillariaceae</taxon>
        <taxon>Pseudo-nitzschia</taxon>
    </lineage>
</organism>
<dbReference type="Gene3D" id="3.40.50.1110">
    <property type="entry name" value="SGNH hydrolase"/>
    <property type="match status" value="1"/>
</dbReference>
<dbReference type="Pfam" id="PF13472">
    <property type="entry name" value="Lipase_GDSL_2"/>
    <property type="match status" value="1"/>
</dbReference>
<dbReference type="InterPro" id="IPR013830">
    <property type="entry name" value="SGNH_hydro"/>
</dbReference>
<dbReference type="InterPro" id="IPR036514">
    <property type="entry name" value="SGNH_hydro_sf"/>
</dbReference>
<dbReference type="EMBL" id="HBFL01004672">
    <property type="protein sequence ID" value="CAD8763327.1"/>
    <property type="molecule type" value="Transcribed_RNA"/>
</dbReference>
<dbReference type="SUPFAM" id="SSF52266">
    <property type="entry name" value="SGNH hydrolase"/>
    <property type="match status" value="1"/>
</dbReference>
<protein>
    <recommendedName>
        <fullName evidence="1">SGNH hydrolase-type esterase domain-containing protein</fullName>
    </recommendedName>
</protein>
<evidence type="ECO:0000259" key="1">
    <source>
        <dbReference type="Pfam" id="PF13472"/>
    </source>
</evidence>
<name>A0A7S0YCR7_9STRA</name>
<gene>
    <name evidence="2" type="ORF">PDEL1432_LOCUS3367</name>
</gene>
<evidence type="ECO:0000313" key="2">
    <source>
        <dbReference type="EMBL" id="CAD8763327.1"/>
    </source>
</evidence>